<evidence type="ECO:0000313" key="2">
    <source>
        <dbReference type="EMBL" id="VVM07748.1"/>
    </source>
</evidence>
<evidence type="ECO:0000256" key="1">
    <source>
        <dbReference type="SAM" id="Phobius"/>
    </source>
</evidence>
<dbReference type="AlphaFoldDB" id="A0A5E6MHN9"/>
<evidence type="ECO:0000313" key="3">
    <source>
        <dbReference type="Proteomes" id="UP000334923"/>
    </source>
</evidence>
<protein>
    <submittedName>
        <fullName evidence="2">Uncharacterized protein</fullName>
    </submittedName>
</protein>
<dbReference type="RefSeq" id="WP_178087051.1">
    <property type="nucleotide sequence ID" value="NZ_CABFVA020000111.1"/>
</dbReference>
<keyword evidence="3" id="KW-1185">Reference proteome</keyword>
<keyword evidence="1" id="KW-0812">Transmembrane</keyword>
<keyword evidence="1" id="KW-1133">Transmembrane helix</keyword>
<name>A0A5E6MHN9_9BACT</name>
<dbReference type="EMBL" id="CABFVA020000111">
    <property type="protein sequence ID" value="VVM07748.1"/>
    <property type="molecule type" value="Genomic_DNA"/>
</dbReference>
<dbReference type="Proteomes" id="UP000334923">
    <property type="component" value="Unassembled WGS sequence"/>
</dbReference>
<sequence length="54" mass="5521">MLINVIAALATGVATSCGLLLLFLLFGGWIVALGAAAAFSWLRGDHPEAPALPE</sequence>
<accession>A0A5E6MHN9</accession>
<organism evidence="2 3">
    <name type="scientific">Methylacidimicrobium tartarophylax</name>
    <dbReference type="NCBI Taxonomy" id="1041768"/>
    <lineage>
        <taxon>Bacteria</taxon>
        <taxon>Pseudomonadati</taxon>
        <taxon>Verrucomicrobiota</taxon>
        <taxon>Methylacidimicrobium</taxon>
    </lineage>
</organism>
<keyword evidence="1" id="KW-0472">Membrane</keyword>
<feature type="transmembrane region" description="Helical" evidence="1">
    <location>
        <begin position="6"/>
        <end position="39"/>
    </location>
</feature>
<reference evidence="2 3" key="1">
    <citation type="submission" date="2019-09" db="EMBL/GenBank/DDBJ databases">
        <authorList>
            <person name="Cremers G."/>
        </authorList>
    </citation>
    <scope>NUCLEOTIDE SEQUENCE [LARGE SCALE GENOMIC DNA]</scope>
    <source>
        <strain evidence="2">4A</strain>
    </source>
</reference>
<proteinExistence type="predicted"/>
<gene>
    <name evidence="2" type="ORF">MAMT_01901</name>
</gene>